<evidence type="ECO:0000313" key="2">
    <source>
        <dbReference type="Proteomes" id="UP000766904"/>
    </source>
</evidence>
<keyword evidence="2" id="KW-1185">Reference proteome</keyword>
<gene>
    <name evidence="1" type="ORF">CV102_25645</name>
</gene>
<sequence length="110" mass="12093">MRNLISFARNNQIVNRCEVETRTDGALADAQAACENWGLFSEGKIDDLSREQIVVLVGPSAILRSDSPLSRTPLDAAFENANTKASLNDFLCADSTDQLICEPRYMLTVV</sequence>
<accession>A0A8J8PWP8</accession>
<proteinExistence type="predicted"/>
<protein>
    <submittedName>
        <fullName evidence="1">Uncharacterized protein</fullName>
    </submittedName>
</protein>
<dbReference type="Proteomes" id="UP000766904">
    <property type="component" value="Unassembled WGS sequence"/>
</dbReference>
<name>A0A8J8PWP8_9EURY</name>
<comment type="caution">
    <text evidence="1">The sequence shown here is derived from an EMBL/GenBank/DDBJ whole genome shotgun (WGS) entry which is preliminary data.</text>
</comment>
<dbReference type="AlphaFoldDB" id="A0A8J8PWP8"/>
<evidence type="ECO:0000313" key="1">
    <source>
        <dbReference type="EMBL" id="TYL35840.1"/>
    </source>
</evidence>
<organism evidence="1 2">
    <name type="scientific">Natronococcus pandeyae</name>
    <dbReference type="NCBI Taxonomy" id="2055836"/>
    <lineage>
        <taxon>Archaea</taxon>
        <taxon>Methanobacteriati</taxon>
        <taxon>Methanobacteriota</taxon>
        <taxon>Stenosarchaea group</taxon>
        <taxon>Halobacteria</taxon>
        <taxon>Halobacteriales</taxon>
        <taxon>Natrialbaceae</taxon>
        <taxon>Natronococcus</taxon>
    </lineage>
</organism>
<reference evidence="1" key="1">
    <citation type="submission" date="2017-11" db="EMBL/GenBank/DDBJ databases">
        <authorList>
            <person name="Kajale S.C."/>
            <person name="Sharma A."/>
        </authorList>
    </citation>
    <scope>NUCLEOTIDE SEQUENCE</scope>
    <source>
        <strain evidence="1">LS1_42</strain>
    </source>
</reference>
<dbReference type="EMBL" id="PHNJ01000032">
    <property type="protein sequence ID" value="TYL35840.1"/>
    <property type="molecule type" value="Genomic_DNA"/>
</dbReference>